<organism evidence="2 3">
    <name type="scientific">Bombardia bombarda</name>
    <dbReference type="NCBI Taxonomy" id="252184"/>
    <lineage>
        <taxon>Eukaryota</taxon>
        <taxon>Fungi</taxon>
        <taxon>Dikarya</taxon>
        <taxon>Ascomycota</taxon>
        <taxon>Pezizomycotina</taxon>
        <taxon>Sordariomycetes</taxon>
        <taxon>Sordariomycetidae</taxon>
        <taxon>Sordariales</taxon>
        <taxon>Lasiosphaeriaceae</taxon>
        <taxon>Bombardia</taxon>
    </lineage>
</organism>
<dbReference type="EMBL" id="JAULSR010000001">
    <property type="protein sequence ID" value="KAK0635630.1"/>
    <property type="molecule type" value="Genomic_DNA"/>
</dbReference>
<sequence length="214" mass="23621">MTSRIKPTRSMFIHVNPVPTGLAQRRAILGALKQHGDIQVFKQLDDPSTFVSVASTHMSADATIRMSPLQFDYAPTTTTFTLSIFRAKPYLHKQVIDSSPLHGPWPAPAAPPSIATAALRAAIPKSMASRCLADWETGNEQLVRSVKGQTVDDHVKLREQRRRHRIDSVAAPLVGAEVDLPDDYVQRRGASRRRVDATTGKHRSTVSKSNWGSH</sequence>
<protein>
    <submittedName>
        <fullName evidence="2">Uncharacterized protein</fullName>
    </submittedName>
</protein>
<reference evidence="2" key="1">
    <citation type="submission" date="2023-06" db="EMBL/GenBank/DDBJ databases">
        <title>Genome-scale phylogeny and comparative genomics of the fungal order Sordariales.</title>
        <authorList>
            <consortium name="Lawrence Berkeley National Laboratory"/>
            <person name="Hensen N."/>
            <person name="Bonometti L."/>
            <person name="Westerberg I."/>
            <person name="Brannstrom I.O."/>
            <person name="Guillou S."/>
            <person name="Cros-Aarteil S."/>
            <person name="Calhoun S."/>
            <person name="Haridas S."/>
            <person name="Kuo A."/>
            <person name="Mondo S."/>
            <person name="Pangilinan J."/>
            <person name="Riley R."/>
            <person name="LaButti K."/>
            <person name="Andreopoulos B."/>
            <person name="Lipzen A."/>
            <person name="Chen C."/>
            <person name="Yanf M."/>
            <person name="Daum C."/>
            <person name="Ng V."/>
            <person name="Clum A."/>
            <person name="Steindorff A."/>
            <person name="Ohm R."/>
            <person name="Martin F."/>
            <person name="Silar P."/>
            <person name="Natvig D."/>
            <person name="Lalanne C."/>
            <person name="Gautier V."/>
            <person name="Ament-velasquez S.L."/>
            <person name="Kruys A."/>
            <person name="Hutchinson M.I."/>
            <person name="Powell A.J."/>
            <person name="Barry K."/>
            <person name="Miller A.N."/>
            <person name="Grigoriev I.V."/>
            <person name="Debuchy R."/>
            <person name="Gladieux P."/>
            <person name="Thoren M.H."/>
            <person name="Johannesson H."/>
        </authorList>
    </citation>
    <scope>NUCLEOTIDE SEQUENCE</scope>
    <source>
        <strain evidence="2">SMH3391-2</strain>
    </source>
</reference>
<gene>
    <name evidence="2" type="ORF">B0T17DRAFT_612462</name>
</gene>
<name>A0AA40CET7_9PEZI</name>
<dbReference type="AlphaFoldDB" id="A0AA40CET7"/>
<evidence type="ECO:0000313" key="2">
    <source>
        <dbReference type="EMBL" id="KAK0635630.1"/>
    </source>
</evidence>
<comment type="caution">
    <text evidence="2">The sequence shown here is derived from an EMBL/GenBank/DDBJ whole genome shotgun (WGS) entry which is preliminary data.</text>
</comment>
<dbReference type="Proteomes" id="UP001174934">
    <property type="component" value="Unassembled WGS sequence"/>
</dbReference>
<feature type="region of interest" description="Disordered" evidence="1">
    <location>
        <begin position="189"/>
        <end position="214"/>
    </location>
</feature>
<accession>A0AA40CET7</accession>
<proteinExistence type="predicted"/>
<evidence type="ECO:0000256" key="1">
    <source>
        <dbReference type="SAM" id="MobiDB-lite"/>
    </source>
</evidence>
<keyword evidence="3" id="KW-1185">Reference proteome</keyword>
<evidence type="ECO:0000313" key="3">
    <source>
        <dbReference type="Proteomes" id="UP001174934"/>
    </source>
</evidence>